<dbReference type="Proteomes" id="UP000887580">
    <property type="component" value="Unplaced"/>
</dbReference>
<name>A0AC35GJC8_9BILA</name>
<accession>A0AC35GJC8</accession>
<sequence length="281" mass="31697">MYEKYLNEENEPNLFKIPVIIKTKNGDAVKLDAIVQDTKADGTSCGTIIFSHGAPGCHRDFRRLYPYLEKENVRVISINFPGCGYTKYDERLENDNDERMQFVQQIIDVLNLKEKLIFIGHSRGSENSIKMAVKNSEKTVGVILVNPIGIQPHLYNKVAKLKIKSGDVCCVTTSLLAGLDYTDVLPYINKLNDSNIKNVLIYGGKDWIVQKSISQELLDCFKDNVEIKDDGDDDITISDTLKEVKHGRKSIGVYCRNSGHFLLRDRPELISQAILAMLKIG</sequence>
<dbReference type="WBParaSite" id="PS1159_v2.g5621.t1">
    <property type="protein sequence ID" value="PS1159_v2.g5621.t1"/>
    <property type="gene ID" value="PS1159_v2.g5621"/>
</dbReference>
<evidence type="ECO:0000313" key="2">
    <source>
        <dbReference type="WBParaSite" id="PS1159_v2.g5621.t1"/>
    </source>
</evidence>
<evidence type="ECO:0000313" key="1">
    <source>
        <dbReference type="Proteomes" id="UP000887580"/>
    </source>
</evidence>
<protein>
    <submittedName>
        <fullName evidence="2">Uncharacterized protein</fullName>
    </submittedName>
</protein>
<organism evidence="1 2">
    <name type="scientific">Panagrolaimus sp. PS1159</name>
    <dbReference type="NCBI Taxonomy" id="55785"/>
    <lineage>
        <taxon>Eukaryota</taxon>
        <taxon>Metazoa</taxon>
        <taxon>Ecdysozoa</taxon>
        <taxon>Nematoda</taxon>
        <taxon>Chromadorea</taxon>
        <taxon>Rhabditida</taxon>
        <taxon>Tylenchina</taxon>
        <taxon>Panagrolaimomorpha</taxon>
        <taxon>Panagrolaimoidea</taxon>
        <taxon>Panagrolaimidae</taxon>
        <taxon>Panagrolaimus</taxon>
    </lineage>
</organism>
<reference evidence="2" key="1">
    <citation type="submission" date="2022-11" db="UniProtKB">
        <authorList>
            <consortium name="WormBaseParasite"/>
        </authorList>
    </citation>
    <scope>IDENTIFICATION</scope>
</reference>
<proteinExistence type="predicted"/>